<dbReference type="SUPFAM" id="SSF51735">
    <property type="entry name" value="NAD(P)-binding Rossmann-fold domains"/>
    <property type="match status" value="1"/>
</dbReference>
<dbReference type="GO" id="GO:0005737">
    <property type="term" value="C:cytoplasm"/>
    <property type="evidence" value="ECO:0007669"/>
    <property type="project" value="TreeGrafter"/>
</dbReference>
<organism evidence="5 6">
    <name type="scientific">Viridothelium virens</name>
    <name type="common">Speckled blister lichen</name>
    <name type="synonym">Trypethelium virens</name>
    <dbReference type="NCBI Taxonomy" id="1048519"/>
    <lineage>
        <taxon>Eukaryota</taxon>
        <taxon>Fungi</taxon>
        <taxon>Dikarya</taxon>
        <taxon>Ascomycota</taxon>
        <taxon>Pezizomycotina</taxon>
        <taxon>Dothideomycetes</taxon>
        <taxon>Dothideomycetes incertae sedis</taxon>
        <taxon>Trypetheliales</taxon>
        <taxon>Trypetheliaceae</taxon>
        <taxon>Viridothelium</taxon>
    </lineage>
</organism>
<accession>A0A6A6H5H6</accession>
<keyword evidence="3" id="KW-0560">Oxidoreductase</keyword>
<evidence type="ECO:0000256" key="3">
    <source>
        <dbReference type="ARBA" id="ARBA00023002"/>
    </source>
</evidence>
<evidence type="ECO:0000313" key="5">
    <source>
        <dbReference type="EMBL" id="KAF2233262.1"/>
    </source>
</evidence>
<dbReference type="OrthoDB" id="5371740at2759"/>
<protein>
    <submittedName>
        <fullName evidence="5">NAD(P)-binding protein</fullName>
    </submittedName>
</protein>
<dbReference type="PROSITE" id="PS00061">
    <property type="entry name" value="ADH_SHORT"/>
    <property type="match status" value="1"/>
</dbReference>
<dbReference type="PANTHER" id="PTHR44229:SF4">
    <property type="entry name" value="15-HYDROXYPROSTAGLANDIN DEHYDROGENASE [NAD(+)]"/>
    <property type="match status" value="1"/>
</dbReference>
<dbReference type="PANTHER" id="PTHR44229">
    <property type="entry name" value="15-HYDROXYPROSTAGLANDIN DEHYDROGENASE [NAD(+)]"/>
    <property type="match status" value="1"/>
</dbReference>
<dbReference type="Pfam" id="PF00106">
    <property type="entry name" value="adh_short"/>
    <property type="match status" value="1"/>
</dbReference>
<proteinExistence type="inferred from homology"/>
<reference evidence="5" key="1">
    <citation type="journal article" date="2020" name="Stud. Mycol.">
        <title>101 Dothideomycetes genomes: a test case for predicting lifestyles and emergence of pathogens.</title>
        <authorList>
            <person name="Haridas S."/>
            <person name="Albert R."/>
            <person name="Binder M."/>
            <person name="Bloem J."/>
            <person name="Labutti K."/>
            <person name="Salamov A."/>
            <person name="Andreopoulos B."/>
            <person name="Baker S."/>
            <person name="Barry K."/>
            <person name="Bills G."/>
            <person name="Bluhm B."/>
            <person name="Cannon C."/>
            <person name="Castanera R."/>
            <person name="Culley D."/>
            <person name="Daum C."/>
            <person name="Ezra D."/>
            <person name="Gonzalez J."/>
            <person name="Henrissat B."/>
            <person name="Kuo A."/>
            <person name="Liang C."/>
            <person name="Lipzen A."/>
            <person name="Lutzoni F."/>
            <person name="Magnuson J."/>
            <person name="Mondo S."/>
            <person name="Nolan M."/>
            <person name="Ohm R."/>
            <person name="Pangilinan J."/>
            <person name="Park H.-J."/>
            <person name="Ramirez L."/>
            <person name="Alfaro M."/>
            <person name="Sun H."/>
            <person name="Tritt A."/>
            <person name="Yoshinaga Y."/>
            <person name="Zwiers L.-H."/>
            <person name="Turgeon B."/>
            <person name="Goodwin S."/>
            <person name="Spatafora J."/>
            <person name="Crous P."/>
            <person name="Grigoriev I."/>
        </authorList>
    </citation>
    <scope>NUCLEOTIDE SEQUENCE</scope>
    <source>
        <strain evidence="5">Tuck. ex Michener</strain>
    </source>
</reference>
<name>A0A6A6H5H6_VIRVR</name>
<comment type="similarity">
    <text evidence="1 4">Belongs to the short-chain dehydrogenases/reductases (SDR) family.</text>
</comment>
<evidence type="ECO:0000256" key="1">
    <source>
        <dbReference type="ARBA" id="ARBA00006484"/>
    </source>
</evidence>
<dbReference type="GO" id="GO:0016616">
    <property type="term" value="F:oxidoreductase activity, acting on the CH-OH group of donors, NAD or NADP as acceptor"/>
    <property type="evidence" value="ECO:0007669"/>
    <property type="project" value="TreeGrafter"/>
</dbReference>
<evidence type="ECO:0000256" key="2">
    <source>
        <dbReference type="ARBA" id="ARBA00022857"/>
    </source>
</evidence>
<evidence type="ECO:0000313" key="6">
    <source>
        <dbReference type="Proteomes" id="UP000800092"/>
    </source>
</evidence>
<dbReference type="Proteomes" id="UP000800092">
    <property type="component" value="Unassembled WGS sequence"/>
</dbReference>
<dbReference type="AlphaFoldDB" id="A0A6A6H5H6"/>
<sequence length="253" mass="26742">MPPVALITGASSGIGLALAQHLLSLPRANWHLILADLNPPPPSSSTSFPSNRTLFVRTDVASWEQQAALFRAGFARFGRLDFAALNAGIDDRDDIFNSIEAEESKGLEGPRKPSLRTFEVDLDAVYYGVKLAAWYMSRRKPGSSAAGGEGGGGGGVKGRIVITSSSAGLYAAPAIPQYCAAKHALVGLTRSLAPAAADVGITVNAICPAVVVTGLAPAGLLDAWPEEMRTPMSTMMRKERDRGRIPRTRRMGV</sequence>
<dbReference type="EMBL" id="ML991808">
    <property type="protein sequence ID" value="KAF2233262.1"/>
    <property type="molecule type" value="Genomic_DNA"/>
</dbReference>
<dbReference type="InterPro" id="IPR020904">
    <property type="entry name" value="Sc_DH/Rdtase_CS"/>
</dbReference>
<keyword evidence="2" id="KW-0521">NADP</keyword>
<keyword evidence="6" id="KW-1185">Reference proteome</keyword>
<dbReference type="InterPro" id="IPR002347">
    <property type="entry name" value="SDR_fam"/>
</dbReference>
<dbReference type="Gene3D" id="3.40.50.720">
    <property type="entry name" value="NAD(P)-binding Rossmann-like Domain"/>
    <property type="match status" value="1"/>
</dbReference>
<dbReference type="InterPro" id="IPR036291">
    <property type="entry name" value="NAD(P)-bd_dom_sf"/>
</dbReference>
<dbReference type="PRINTS" id="PR00080">
    <property type="entry name" value="SDRFAMILY"/>
</dbReference>
<gene>
    <name evidence="5" type="ORF">EV356DRAFT_560038</name>
</gene>
<evidence type="ECO:0000256" key="4">
    <source>
        <dbReference type="RuleBase" id="RU000363"/>
    </source>
</evidence>
<dbReference type="PRINTS" id="PR00081">
    <property type="entry name" value="GDHRDH"/>
</dbReference>